<protein>
    <submittedName>
        <fullName evidence="1">Uncharacterized protein</fullName>
    </submittedName>
</protein>
<reference evidence="2" key="1">
    <citation type="submission" date="2014-05" db="EMBL/GenBank/DDBJ databases">
        <title>ATOL: Assembling a taxonomically balanced genome-scale reconstruction of the evolutionary history of the Enterobacteriaceae.</title>
        <authorList>
            <person name="Plunkett G. III"/>
            <person name="Neeno-Eckwall E.C."/>
            <person name="Glasner J.D."/>
            <person name="Perna N.T."/>
        </authorList>
    </citation>
    <scope>NUCLEOTIDE SEQUENCE [LARGE SCALE GENOMIC DNA]</scope>
    <source>
        <strain evidence="2">ATCC 49490</strain>
    </source>
</reference>
<accession>A0A085ASA7</accession>
<evidence type="ECO:0000313" key="2">
    <source>
        <dbReference type="Proteomes" id="UP000028630"/>
    </source>
</evidence>
<keyword evidence="2" id="KW-1185">Reference proteome</keyword>
<organism evidence="1 2">
    <name type="scientific">Trabulsiella guamensis ATCC 49490</name>
    <dbReference type="NCBI Taxonomy" id="1005994"/>
    <lineage>
        <taxon>Bacteria</taxon>
        <taxon>Pseudomonadati</taxon>
        <taxon>Pseudomonadota</taxon>
        <taxon>Gammaproteobacteria</taxon>
        <taxon>Enterobacterales</taxon>
        <taxon>Enterobacteriaceae</taxon>
        <taxon>Trabulsiella</taxon>
    </lineage>
</organism>
<dbReference type="AlphaFoldDB" id="A0A085ASA7"/>
<dbReference type="RefSeq" id="WP_038153479.1">
    <property type="nucleotide sequence ID" value="NZ_JMTB01000012.1"/>
</dbReference>
<name>A0A085ASA7_9ENTR</name>
<dbReference type="EMBL" id="JMTB01000012">
    <property type="protein sequence ID" value="KFC13102.1"/>
    <property type="molecule type" value="Genomic_DNA"/>
</dbReference>
<comment type="caution">
    <text evidence="1">The sequence shown here is derived from an EMBL/GenBank/DDBJ whole genome shotgun (WGS) entry which is preliminary data.</text>
</comment>
<evidence type="ECO:0000313" key="1">
    <source>
        <dbReference type="EMBL" id="KFC13102.1"/>
    </source>
</evidence>
<sequence length="71" mass="8250">MKTLEQLKKRIDFQQTDEFCLNFLHEIAERGIITIGKGDIFEESGVTMVSDDFYLRCCMAWGVEPDVDEED</sequence>
<gene>
    <name evidence="1" type="ORF">GTGU_00178</name>
</gene>
<dbReference type="Proteomes" id="UP000028630">
    <property type="component" value="Unassembled WGS sequence"/>
</dbReference>
<proteinExistence type="predicted"/>